<feature type="region of interest" description="Disordered" evidence="1">
    <location>
        <begin position="17"/>
        <end position="49"/>
    </location>
</feature>
<name>A0AAD3XVV4_NEPGR</name>
<dbReference type="PANTHER" id="PTHR12398">
    <property type="entry name" value="PROTEIN PHOSPHATASE INHIBITOR"/>
    <property type="match status" value="1"/>
</dbReference>
<feature type="region of interest" description="Disordered" evidence="1">
    <location>
        <begin position="131"/>
        <end position="186"/>
    </location>
</feature>
<feature type="region of interest" description="Disordered" evidence="1">
    <location>
        <begin position="72"/>
        <end position="113"/>
    </location>
</feature>
<dbReference type="GO" id="GO:0009966">
    <property type="term" value="P:regulation of signal transduction"/>
    <property type="evidence" value="ECO:0007669"/>
    <property type="project" value="InterPro"/>
</dbReference>
<dbReference type="GO" id="GO:0004864">
    <property type="term" value="F:protein phosphatase inhibitor activity"/>
    <property type="evidence" value="ECO:0007669"/>
    <property type="project" value="InterPro"/>
</dbReference>
<feature type="compositionally biased region" description="Low complexity" evidence="1">
    <location>
        <begin position="171"/>
        <end position="186"/>
    </location>
</feature>
<protein>
    <recommendedName>
        <fullName evidence="4">Protein phosphatase inhibitor 2</fullName>
    </recommendedName>
</protein>
<comment type="caution">
    <text evidence="2">The sequence shown here is derived from an EMBL/GenBank/DDBJ whole genome shotgun (WGS) entry which is preliminary data.</text>
</comment>
<keyword evidence="3" id="KW-1185">Reference proteome</keyword>
<dbReference type="Pfam" id="PF04979">
    <property type="entry name" value="IPP-2"/>
    <property type="match status" value="1"/>
</dbReference>
<feature type="compositionally biased region" description="Polar residues" evidence="1">
    <location>
        <begin position="75"/>
        <end position="87"/>
    </location>
</feature>
<feature type="compositionally biased region" description="Acidic residues" evidence="1">
    <location>
        <begin position="88"/>
        <end position="103"/>
    </location>
</feature>
<feature type="compositionally biased region" description="Basic and acidic residues" evidence="1">
    <location>
        <begin position="17"/>
        <end position="29"/>
    </location>
</feature>
<reference evidence="2" key="1">
    <citation type="submission" date="2023-05" db="EMBL/GenBank/DDBJ databases">
        <title>Nepenthes gracilis genome sequencing.</title>
        <authorList>
            <person name="Fukushima K."/>
        </authorList>
    </citation>
    <scope>NUCLEOTIDE SEQUENCE</scope>
    <source>
        <strain evidence="2">SING2019-196</strain>
    </source>
</reference>
<evidence type="ECO:0000256" key="1">
    <source>
        <dbReference type="SAM" id="MobiDB-lite"/>
    </source>
</evidence>
<gene>
    <name evidence="2" type="ORF">Nepgr_020245</name>
</gene>
<organism evidence="2 3">
    <name type="scientific">Nepenthes gracilis</name>
    <name type="common">Slender pitcher plant</name>
    <dbReference type="NCBI Taxonomy" id="150966"/>
    <lineage>
        <taxon>Eukaryota</taxon>
        <taxon>Viridiplantae</taxon>
        <taxon>Streptophyta</taxon>
        <taxon>Embryophyta</taxon>
        <taxon>Tracheophyta</taxon>
        <taxon>Spermatophyta</taxon>
        <taxon>Magnoliopsida</taxon>
        <taxon>eudicotyledons</taxon>
        <taxon>Gunneridae</taxon>
        <taxon>Pentapetalae</taxon>
        <taxon>Caryophyllales</taxon>
        <taxon>Nepenthaceae</taxon>
        <taxon>Nepenthes</taxon>
    </lineage>
</organism>
<dbReference type="Proteomes" id="UP001279734">
    <property type="component" value="Unassembled WGS sequence"/>
</dbReference>
<dbReference type="PANTHER" id="PTHR12398:SF20">
    <property type="entry name" value="PROTEIN PHOSPHATASE 1 REGULATORY INHIBITOR SUBUNIT 2"/>
    <property type="match status" value="1"/>
</dbReference>
<sequence length="186" mass="20687">MKNRGCVRWDEANLAEIERNKPVRQKINEPKTPYHPMMDDDGSLSPIHGSFEETVVDTAHADALWNALSDVASCSRKNSSRSGGWTSSEDEGDAVEQEDEDSETDRSGMTFKEHRRVHYDEFLIVKELRQKGSFLEDEDDDDENGNAGKEGRSNSSPEIHARVRDLDIDGGSHSSSAHQPSPSNGS</sequence>
<evidence type="ECO:0008006" key="4">
    <source>
        <dbReference type="Google" id="ProtNLM"/>
    </source>
</evidence>
<dbReference type="AlphaFoldDB" id="A0AAD3XVV4"/>
<accession>A0AAD3XVV4</accession>
<dbReference type="EMBL" id="BSYO01000019">
    <property type="protein sequence ID" value="GMH18404.1"/>
    <property type="molecule type" value="Genomic_DNA"/>
</dbReference>
<proteinExistence type="predicted"/>
<evidence type="ECO:0000313" key="2">
    <source>
        <dbReference type="EMBL" id="GMH18404.1"/>
    </source>
</evidence>
<dbReference type="InterPro" id="IPR007062">
    <property type="entry name" value="PPI-2"/>
</dbReference>
<feature type="compositionally biased region" description="Acidic residues" evidence="1">
    <location>
        <begin position="135"/>
        <end position="144"/>
    </location>
</feature>
<evidence type="ECO:0000313" key="3">
    <source>
        <dbReference type="Proteomes" id="UP001279734"/>
    </source>
</evidence>